<dbReference type="NCBIfam" id="TIGR03696">
    <property type="entry name" value="Rhs_assc_core"/>
    <property type="match status" value="1"/>
</dbReference>
<sequence length="359" mass="40719">MGHLRQRYLWGSAVDQILTEENVDNGADETVQWTLTDHLNTVRDIAKYNSGSDMTTVVNHLIYDAFGRVTSESNPAVDSLFLFTARPFDSDTQLQNNLNRWYDARVGRWLSEDPIGFAGGDGNLYRYIQNSPSGAVDPDGLRGTVAPPLPVRPGPSPVRPGVPPRPALPRPRPIAPGMPEINWPPSYPPVSSEEIPPSYTPLPPGWEEGPGPSLVPAPGTQEWEAYAKRCWEIYKRRMECRILHDDFYKPLQDLGGNYRNERECAKVARKCSAIYWEVQGRKAYLDKGCDYVLPGSIKKGSEKQEANHRIELENKQQALKNCWNHYRQLGCGEPPEPTPYRELLGRDPFAPLRLPWKWW</sequence>
<evidence type="ECO:0000256" key="2">
    <source>
        <dbReference type="SAM" id="MobiDB-lite"/>
    </source>
</evidence>
<feature type="domain" description="Teneurin-like YD-shell" evidence="3">
    <location>
        <begin position="35"/>
        <end position="113"/>
    </location>
</feature>
<name>A0A286RHZ5_9BACT</name>
<keyword evidence="1" id="KW-0677">Repeat</keyword>
<feature type="compositionally biased region" description="Pro residues" evidence="2">
    <location>
        <begin position="147"/>
        <end position="170"/>
    </location>
</feature>
<dbReference type="Pfam" id="PF25023">
    <property type="entry name" value="TEN_YD-shell"/>
    <property type="match status" value="1"/>
</dbReference>
<organism evidence="4 5">
    <name type="scientific">Thermogutta terrifontis</name>
    <dbReference type="NCBI Taxonomy" id="1331910"/>
    <lineage>
        <taxon>Bacteria</taxon>
        <taxon>Pseudomonadati</taxon>
        <taxon>Planctomycetota</taxon>
        <taxon>Planctomycetia</taxon>
        <taxon>Pirellulales</taxon>
        <taxon>Thermoguttaceae</taxon>
        <taxon>Thermogutta</taxon>
    </lineage>
</organism>
<gene>
    <name evidence="4" type="ORF">THTE_2976</name>
</gene>
<reference evidence="4 5" key="1">
    <citation type="journal article" name="Front. Microbiol.">
        <title>Sugar Metabolism of the First Thermophilic Planctomycete Thermogutta terrifontis: Comparative Genomic and Transcriptomic Approaches.</title>
        <authorList>
            <person name="Elcheninov A.G."/>
            <person name="Menzel P."/>
            <person name="Gudbergsdottir S.R."/>
            <person name="Slesarev A.I."/>
            <person name="Kadnikov V.V."/>
            <person name="Krogh A."/>
            <person name="Bonch-Osmolovskaya E.A."/>
            <person name="Peng X."/>
            <person name="Kublanov I.V."/>
        </authorList>
    </citation>
    <scope>NUCLEOTIDE SEQUENCE [LARGE SCALE GENOMIC DNA]</scope>
    <source>
        <strain evidence="4 5">R1</strain>
    </source>
</reference>
<evidence type="ECO:0000259" key="3">
    <source>
        <dbReference type="Pfam" id="PF25023"/>
    </source>
</evidence>
<dbReference type="InterPro" id="IPR056823">
    <property type="entry name" value="TEN-like_YD-shell"/>
</dbReference>
<proteinExistence type="predicted"/>
<evidence type="ECO:0000256" key="1">
    <source>
        <dbReference type="ARBA" id="ARBA00022737"/>
    </source>
</evidence>
<dbReference type="EMBL" id="CP018477">
    <property type="protein sequence ID" value="ASV75578.1"/>
    <property type="molecule type" value="Genomic_DNA"/>
</dbReference>
<evidence type="ECO:0000313" key="5">
    <source>
        <dbReference type="Proteomes" id="UP000215086"/>
    </source>
</evidence>
<evidence type="ECO:0000313" key="4">
    <source>
        <dbReference type="EMBL" id="ASV75578.1"/>
    </source>
</evidence>
<accession>A0A286RHZ5</accession>
<feature type="region of interest" description="Disordered" evidence="2">
    <location>
        <begin position="135"/>
        <end position="170"/>
    </location>
</feature>
<dbReference type="InterPro" id="IPR050708">
    <property type="entry name" value="T6SS_VgrG/RHS"/>
</dbReference>
<dbReference type="KEGG" id="ttf:THTE_2976"/>
<keyword evidence="5" id="KW-1185">Reference proteome</keyword>
<dbReference type="PANTHER" id="PTHR32305:SF15">
    <property type="entry name" value="PROTEIN RHSA-RELATED"/>
    <property type="match status" value="1"/>
</dbReference>
<protein>
    <recommendedName>
        <fullName evidence="3">Teneurin-like YD-shell domain-containing protein</fullName>
    </recommendedName>
</protein>
<dbReference type="InterPro" id="IPR022385">
    <property type="entry name" value="Rhs_assc_core"/>
</dbReference>
<dbReference type="Gene3D" id="2.180.10.10">
    <property type="entry name" value="RHS repeat-associated core"/>
    <property type="match status" value="1"/>
</dbReference>
<dbReference type="PANTHER" id="PTHR32305">
    <property type="match status" value="1"/>
</dbReference>
<dbReference type="Proteomes" id="UP000215086">
    <property type="component" value="Chromosome"/>
</dbReference>
<dbReference type="AlphaFoldDB" id="A0A286RHZ5"/>